<dbReference type="Proteomes" id="UP001204144">
    <property type="component" value="Unassembled WGS sequence"/>
</dbReference>
<reference evidence="1 2" key="1">
    <citation type="submission" date="2018-11" db="EMBL/GenBank/DDBJ databases">
        <title>Novel bacteria species description.</title>
        <authorList>
            <person name="Han J.-H."/>
        </authorList>
    </citation>
    <scope>NUCLEOTIDE SEQUENCE [LARGE SCALE GENOMIC DNA]</scope>
    <source>
        <strain evidence="1 2">KCTC23259</strain>
    </source>
</reference>
<sequence length="173" mass="19236">MKRREVFSNLGLGALGVMALPAWANSWSGASIKKDVLGLSAAEANLLEDLTDTIIPETQTPGAKTLEIAKFVKLMVSDVFSPEDRKRFTDSLSKVEDVSKLLYGINYNECSTAQRLHLLQGLNLSSDKDQKWFFNTTKRLSVQAYTSSEYFLTNIAKFEFAPGRYLGCVPVTQ</sequence>
<evidence type="ECO:0000313" key="2">
    <source>
        <dbReference type="Proteomes" id="UP001204144"/>
    </source>
</evidence>
<gene>
    <name evidence="1" type="ORF">EGI31_11800</name>
</gene>
<dbReference type="Pfam" id="PF13618">
    <property type="entry name" value="Gluconate_2-dh3"/>
    <property type="match status" value="1"/>
</dbReference>
<dbReference type="RefSeq" id="WP_255037414.1">
    <property type="nucleotide sequence ID" value="NZ_RJUF01000033.1"/>
</dbReference>
<proteinExistence type="predicted"/>
<comment type="caution">
    <text evidence="1">The sequence shown here is derived from an EMBL/GenBank/DDBJ whole genome shotgun (WGS) entry which is preliminary data.</text>
</comment>
<accession>A0AAE3H2L8</accession>
<evidence type="ECO:0000313" key="1">
    <source>
        <dbReference type="EMBL" id="MCP9763638.1"/>
    </source>
</evidence>
<keyword evidence="2" id="KW-1185">Reference proteome</keyword>
<dbReference type="EMBL" id="RJUF01000033">
    <property type="protein sequence ID" value="MCP9763638.1"/>
    <property type="molecule type" value="Genomic_DNA"/>
</dbReference>
<organism evidence="1 2">
    <name type="scientific">Lacihabitans soyangensis</name>
    <dbReference type="NCBI Taxonomy" id="869394"/>
    <lineage>
        <taxon>Bacteria</taxon>
        <taxon>Pseudomonadati</taxon>
        <taxon>Bacteroidota</taxon>
        <taxon>Cytophagia</taxon>
        <taxon>Cytophagales</taxon>
        <taxon>Leadbetterellaceae</taxon>
        <taxon>Lacihabitans</taxon>
    </lineage>
</organism>
<dbReference type="InterPro" id="IPR027056">
    <property type="entry name" value="Gluconate_2DH_su3"/>
</dbReference>
<name>A0AAE3H2L8_9BACT</name>
<dbReference type="AlphaFoldDB" id="A0AAE3H2L8"/>
<protein>
    <submittedName>
        <fullName evidence="1">Gluconate 2-dehydrogenase subunit 3 family protein</fullName>
    </submittedName>
</protein>